<feature type="domain" description="Protein-glutamine gamma-glutamyltransferase TgpA N-terminal" evidence="3">
    <location>
        <begin position="154"/>
        <end position="324"/>
    </location>
</feature>
<name>A0A7C5MY87_9GAMM</name>
<keyword evidence="2" id="KW-0472">Membrane</keyword>
<evidence type="ECO:0000313" key="4">
    <source>
        <dbReference type="EMBL" id="HHH13519.1"/>
    </source>
</evidence>
<organism evidence="4">
    <name type="scientific">Thiolapillus brandeum</name>
    <dbReference type="NCBI Taxonomy" id="1076588"/>
    <lineage>
        <taxon>Bacteria</taxon>
        <taxon>Pseudomonadati</taxon>
        <taxon>Pseudomonadota</taxon>
        <taxon>Gammaproteobacteria</taxon>
        <taxon>Chromatiales</taxon>
        <taxon>Sedimenticolaceae</taxon>
        <taxon>Thiolapillus</taxon>
    </lineage>
</organism>
<dbReference type="EMBL" id="DROM01000283">
    <property type="protein sequence ID" value="HHH13519.1"/>
    <property type="molecule type" value="Genomic_DNA"/>
</dbReference>
<dbReference type="Proteomes" id="UP000886100">
    <property type="component" value="Unassembled WGS sequence"/>
</dbReference>
<dbReference type="PANTHER" id="PTHR42736">
    <property type="entry name" value="PROTEIN-GLUTAMINE GAMMA-GLUTAMYLTRANSFERASE"/>
    <property type="match status" value="1"/>
</dbReference>
<dbReference type="InterPro" id="IPR021878">
    <property type="entry name" value="TgpA_N"/>
</dbReference>
<comment type="caution">
    <text evidence="4">The sequence shown here is derived from an EMBL/GenBank/DDBJ whole genome shotgun (WGS) entry which is preliminary data.</text>
</comment>
<feature type="region of interest" description="Disordered" evidence="1">
    <location>
        <begin position="1"/>
        <end position="140"/>
    </location>
</feature>
<proteinExistence type="predicted"/>
<feature type="compositionally biased region" description="Gly residues" evidence="1">
    <location>
        <begin position="50"/>
        <end position="59"/>
    </location>
</feature>
<protein>
    <submittedName>
        <fullName evidence="4">DUF3488 domain-containing protein</fullName>
    </submittedName>
</protein>
<reference evidence="4" key="1">
    <citation type="journal article" date="2020" name="mSystems">
        <title>Genome- and Community-Level Interaction Insights into Carbon Utilization and Element Cycling Functions of Hydrothermarchaeota in Hydrothermal Sediment.</title>
        <authorList>
            <person name="Zhou Z."/>
            <person name="Liu Y."/>
            <person name="Xu W."/>
            <person name="Pan J."/>
            <person name="Luo Z.H."/>
            <person name="Li M."/>
        </authorList>
    </citation>
    <scope>NUCLEOTIDE SEQUENCE [LARGE SCALE GENOMIC DNA]</scope>
    <source>
        <strain evidence="4">HyVt-535</strain>
    </source>
</reference>
<evidence type="ECO:0000256" key="2">
    <source>
        <dbReference type="SAM" id="Phobius"/>
    </source>
</evidence>
<sequence length="325" mass="34562">MAPAAEGAAGDRGPRLGGEPAGRPGGGRRRLRRPPQLPPRRSPFAPSLEGAGGGEGAAGEGLRRRPGEPALAGVRRPGAPRHRDPSRPARRSRGAALPGGGPFRSAAAPAGDSPRERRGPAQALPGRPGPVRCHRRGGGSVNATQAVSRPLLWLAAGLLALSVLPHAWNLRPPVTLAFFLFAALRLLLWPRPDTIPGPWIRAPLVGAGLALVAWQAGLTESRQFGVALLVIMAGLKLLELHRQRDLFMVTFLGLFLLVTLFLFSDSALLTGYVLLLSIAWITFLVLANRADAELPWREALGTTLRLALGGLPVMALLFFLFPRLE</sequence>
<evidence type="ECO:0000259" key="3">
    <source>
        <dbReference type="Pfam" id="PF11992"/>
    </source>
</evidence>
<keyword evidence="2" id="KW-1133">Transmembrane helix</keyword>
<feature type="transmembrane region" description="Helical" evidence="2">
    <location>
        <begin position="299"/>
        <end position="321"/>
    </location>
</feature>
<keyword evidence="2" id="KW-0812">Transmembrane</keyword>
<dbReference type="InterPro" id="IPR052901">
    <property type="entry name" value="Bact_TGase-like"/>
</dbReference>
<feature type="transmembrane region" description="Helical" evidence="2">
    <location>
        <begin position="246"/>
        <end position="263"/>
    </location>
</feature>
<gene>
    <name evidence="4" type="ORF">ENJ98_04720</name>
</gene>
<dbReference type="Pfam" id="PF11992">
    <property type="entry name" value="TgpA_N"/>
    <property type="match status" value="1"/>
</dbReference>
<accession>A0A7C5MY87</accession>
<feature type="transmembrane region" description="Helical" evidence="2">
    <location>
        <begin position="269"/>
        <end position="287"/>
    </location>
</feature>
<feature type="non-terminal residue" evidence="4">
    <location>
        <position position="325"/>
    </location>
</feature>
<dbReference type="PANTHER" id="PTHR42736:SF1">
    <property type="entry name" value="PROTEIN-GLUTAMINE GAMMA-GLUTAMYLTRANSFERASE"/>
    <property type="match status" value="1"/>
</dbReference>
<evidence type="ECO:0000256" key="1">
    <source>
        <dbReference type="SAM" id="MobiDB-lite"/>
    </source>
</evidence>
<feature type="compositionally biased region" description="Gly residues" evidence="1">
    <location>
        <begin position="15"/>
        <end position="25"/>
    </location>
</feature>
<dbReference type="AlphaFoldDB" id="A0A7C5MY87"/>